<proteinExistence type="predicted"/>
<reference evidence="2" key="1">
    <citation type="journal article" date="2019" name="Int. J. Syst. Evol. Microbiol.">
        <title>The Global Catalogue of Microorganisms (GCM) 10K type strain sequencing project: providing services to taxonomists for standard genome sequencing and annotation.</title>
        <authorList>
            <consortium name="The Broad Institute Genomics Platform"/>
            <consortium name="The Broad Institute Genome Sequencing Center for Infectious Disease"/>
            <person name="Wu L."/>
            <person name="Ma J."/>
        </authorList>
    </citation>
    <scope>NUCLEOTIDE SEQUENCE [LARGE SCALE GENOMIC DNA]</scope>
    <source>
        <strain evidence="2">JCM 14232</strain>
    </source>
</reference>
<evidence type="ECO:0000313" key="1">
    <source>
        <dbReference type="EMBL" id="GAA0479382.1"/>
    </source>
</evidence>
<organism evidence="1 2">
    <name type="scientific">Alkalibacterium indicireducens</name>
    <dbReference type="NCBI Taxonomy" id="398758"/>
    <lineage>
        <taxon>Bacteria</taxon>
        <taxon>Bacillati</taxon>
        <taxon>Bacillota</taxon>
        <taxon>Bacilli</taxon>
        <taxon>Lactobacillales</taxon>
        <taxon>Carnobacteriaceae</taxon>
        <taxon>Alkalibacterium</taxon>
    </lineage>
</organism>
<accession>A0ABP3KJF0</accession>
<dbReference type="Proteomes" id="UP001410648">
    <property type="component" value="Unassembled WGS sequence"/>
</dbReference>
<protein>
    <recommendedName>
        <fullName evidence="3">DUF2357 domain-containing protein</fullName>
    </recommendedName>
</protein>
<comment type="caution">
    <text evidence="1">The sequence shown here is derived from an EMBL/GenBank/DDBJ whole genome shotgun (WGS) entry which is preliminary data.</text>
</comment>
<sequence>MSKKKKEEKIAVVIDGMDICRIVPFKPVDGKYEMKIDFLSNEFDTKCYRLFSHRPIHWGVDNSKQSEITYHKGENHKPLTIHIKNKEKIEGVPTYTNLPLKRIQAPSVNQLFPIPLLKLEIPSKASQKKYKPKSYHKMIQPEDCNVVEIYMAHKDFDMDSFANKLPGMHLAFLTLSFEIFATNTVVTDYHKSMNIIPEDGAKSIMTGFDILSDMKIFAIHFKDKHIDERLSKINVTFIENELSEAIFGMLKIAYPKPSIDGTYQHLYLGGASLNDVNQPVGPLSRPSIGNYNVMKDSLNRSKLSNEEKEKLYWHALKLRIKLRDALIEHEKHHSELRDMLEKRISEFINAINRVKVRIRELNLSEDEKEWFDSYPNNKSFYISLMIGKYLGMDECIMYGRYILDKKNKKEVFYAWLLYHDLFDIDVAYTSLSKYTTLELENIIIVPPEQHPLLSEYGSMRHTISDKGYTRGELRQGVYNIEKMNSYFNANERLLLRVYDVVLDAIENKNKGR</sequence>
<evidence type="ECO:0000313" key="2">
    <source>
        <dbReference type="Proteomes" id="UP001410648"/>
    </source>
</evidence>
<dbReference type="RefSeq" id="WP_346024174.1">
    <property type="nucleotide sequence ID" value="NZ_BAAADA010000052.1"/>
</dbReference>
<gene>
    <name evidence="1" type="ORF">GCM10008936_06920</name>
</gene>
<dbReference type="EMBL" id="BAAADA010000052">
    <property type="protein sequence ID" value="GAA0479382.1"/>
    <property type="molecule type" value="Genomic_DNA"/>
</dbReference>
<keyword evidence="2" id="KW-1185">Reference proteome</keyword>
<name>A0ABP3KJF0_9LACT</name>
<evidence type="ECO:0008006" key="3">
    <source>
        <dbReference type="Google" id="ProtNLM"/>
    </source>
</evidence>